<dbReference type="Proteomes" id="UP000199256">
    <property type="component" value="Unassembled WGS sequence"/>
</dbReference>
<dbReference type="AlphaFoldDB" id="A0A1H7MPL1"/>
<evidence type="ECO:0000313" key="9">
    <source>
        <dbReference type="EMBL" id="SEL13124.1"/>
    </source>
</evidence>
<organism evidence="9 10">
    <name type="scientific">Ectothiorhodospira marina</name>
    <dbReference type="NCBI Taxonomy" id="1396821"/>
    <lineage>
        <taxon>Bacteria</taxon>
        <taxon>Pseudomonadati</taxon>
        <taxon>Pseudomonadota</taxon>
        <taxon>Gammaproteobacteria</taxon>
        <taxon>Chromatiales</taxon>
        <taxon>Ectothiorhodospiraceae</taxon>
        <taxon>Ectothiorhodospira</taxon>
    </lineage>
</organism>
<evidence type="ECO:0000256" key="3">
    <source>
        <dbReference type="ARBA" id="ARBA00022723"/>
    </source>
</evidence>
<dbReference type="Pfam" id="PF03460">
    <property type="entry name" value="NIR_SIR_ferr"/>
    <property type="match status" value="2"/>
</dbReference>
<keyword evidence="5" id="KW-0408">Iron</keyword>
<protein>
    <submittedName>
        <fullName evidence="9">Sulfite reductase (NADPH) hemoprotein beta-component</fullName>
    </submittedName>
</protein>
<evidence type="ECO:0000256" key="6">
    <source>
        <dbReference type="ARBA" id="ARBA00023014"/>
    </source>
</evidence>
<evidence type="ECO:0000256" key="2">
    <source>
        <dbReference type="ARBA" id="ARBA00022617"/>
    </source>
</evidence>
<dbReference type="RefSeq" id="WP_090253767.1">
    <property type="nucleotide sequence ID" value="NZ_FOAA01000010.1"/>
</dbReference>
<dbReference type="Pfam" id="PF01077">
    <property type="entry name" value="NIR_SIR"/>
    <property type="match status" value="2"/>
</dbReference>
<dbReference type="Gene3D" id="3.90.480.20">
    <property type="match status" value="2"/>
</dbReference>
<keyword evidence="10" id="KW-1185">Reference proteome</keyword>
<proteinExistence type="predicted"/>
<feature type="domain" description="Nitrite/sulphite reductase 4Fe-4S" evidence="7">
    <location>
        <begin position="119"/>
        <end position="273"/>
    </location>
</feature>
<dbReference type="OrthoDB" id="3189055at2"/>
<gene>
    <name evidence="9" type="ORF">SAMN05444515_1105</name>
</gene>
<sequence>MYQYSEWDQALLRERVEQFRDQTHRFLSGQLSDEAYRPLRLMNGLYLQRHAPMLRVAIPYGLLSSTQLRGLARVARDHDRGFGHFTTRQNIQFNWLTLEQVPEVLASLAEVGLHAIQTSGNCIRNVTCDPLAGLTPEEVDDPLAWCEVVRQWATLHPEFSYLPRKFKIAVTASPQDRAATRIHDVGLQLVRDPAGTLGFRIRVGGGLGRDPHLARTLRDFLPADDLLDYLTAILRVYNLNGRRDNLYKARIKVLVNSLGLQAFKGQVESEWAHIHREQPVSALEAHRRVSERLVTPAYREGGPSRPPALPAGASTEQATAYGRWLKFNTHEHRQSGYRVVFIPLKGPERAPGDLTDQEMDTLADLAERHGFGVLRSTHDQNLLLPDVPLADLPALWQALEALGLAHAHIGTLTDMIACPGLDYCNLANAATLPLARDIQRHFDDLDYLHDLGDVQLKISGCMNACAHHHVGHIGLLGVEKHGASWYQIQLGGSSGEQARLGKVLGPAVPADKVVETLDRLLRFYLDQRQSDEPFLDTVQRIGLKPFKEHLYGPDHSRRADRARPAAADA</sequence>
<keyword evidence="4" id="KW-0560">Oxidoreductase</keyword>
<feature type="domain" description="Nitrite/Sulfite reductase ferredoxin-like" evidence="8">
    <location>
        <begin position="53"/>
        <end position="111"/>
    </location>
</feature>
<dbReference type="InterPro" id="IPR005117">
    <property type="entry name" value="NiRdtase/SiRdtase_haem-b_fer"/>
</dbReference>
<reference evidence="10" key="1">
    <citation type="submission" date="2016-10" db="EMBL/GenBank/DDBJ databases">
        <authorList>
            <person name="Varghese N."/>
            <person name="Submissions S."/>
        </authorList>
    </citation>
    <scope>NUCLEOTIDE SEQUENCE [LARGE SCALE GENOMIC DNA]</scope>
    <source>
        <strain evidence="10">DSM 241</strain>
    </source>
</reference>
<evidence type="ECO:0000259" key="7">
    <source>
        <dbReference type="Pfam" id="PF01077"/>
    </source>
</evidence>
<dbReference type="InterPro" id="IPR036136">
    <property type="entry name" value="Nit/Sulf_reduc_fer-like_dom_sf"/>
</dbReference>
<evidence type="ECO:0000313" key="10">
    <source>
        <dbReference type="Proteomes" id="UP000199256"/>
    </source>
</evidence>
<evidence type="ECO:0000256" key="1">
    <source>
        <dbReference type="ARBA" id="ARBA00022485"/>
    </source>
</evidence>
<name>A0A1H7MPL1_9GAMM</name>
<dbReference type="EMBL" id="FOAA01000010">
    <property type="protein sequence ID" value="SEL13124.1"/>
    <property type="molecule type" value="Genomic_DNA"/>
</dbReference>
<dbReference type="InterPro" id="IPR051329">
    <property type="entry name" value="NIR_SIR_4Fe-4S"/>
</dbReference>
<evidence type="ECO:0000259" key="8">
    <source>
        <dbReference type="Pfam" id="PF03460"/>
    </source>
</evidence>
<feature type="domain" description="Nitrite/Sulfite reductase ferredoxin-like" evidence="8">
    <location>
        <begin position="332"/>
        <end position="401"/>
    </location>
</feature>
<dbReference type="SUPFAM" id="SSF56014">
    <property type="entry name" value="Nitrite and sulphite reductase 4Fe-4S domain-like"/>
    <property type="match status" value="2"/>
</dbReference>
<dbReference type="Gene3D" id="3.30.413.10">
    <property type="entry name" value="Sulfite Reductase Hemoprotein, domain 1"/>
    <property type="match status" value="2"/>
</dbReference>
<dbReference type="SUPFAM" id="SSF55124">
    <property type="entry name" value="Nitrite/Sulfite reductase N-terminal domain-like"/>
    <property type="match status" value="2"/>
</dbReference>
<keyword evidence="6" id="KW-0411">Iron-sulfur</keyword>
<keyword evidence="1" id="KW-0004">4Fe-4S</keyword>
<dbReference type="GO" id="GO:0020037">
    <property type="term" value="F:heme binding"/>
    <property type="evidence" value="ECO:0007669"/>
    <property type="project" value="InterPro"/>
</dbReference>
<keyword evidence="3" id="KW-0479">Metal-binding</keyword>
<evidence type="ECO:0000256" key="4">
    <source>
        <dbReference type="ARBA" id="ARBA00023002"/>
    </source>
</evidence>
<dbReference type="GO" id="GO:0051539">
    <property type="term" value="F:4 iron, 4 sulfur cluster binding"/>
    <property type="evidence" value="ECO:0007669"/>
    <property type="project" value="UniProtKB-KW"/>
</dbReference>
<feature type="domain" description="Nitrite/sulphite reductase 4Fe-4S" evidence="7">
    <location>
        <begin position="414"/>
        <end position="550"/>
    </location>
</feature>
<accession>A0A1H7MPL1</accession>
<dbReference type="GO" id="GO:0046872">
    <property type="term" value="F:metal ion binding"/>
    <property type="evidence" value="ECO:0007669"/>
    <property type="project" value="UniProtKB-KW"/>
</dbReference>
<dbReference type="STRING" id="1396821.SAMN05444515_1105"/>
<dbReference type="InterPro" id="IPR045854">
    <property type="entry name" value="NO2/SO3_Rdtase_4Fe4S_sf"/>
</dbReference>
<dbReference type="InterPro" id="IPR006067">
    <property type="entry name" value="NO2/SO3_Rdtase_4Fe4S_dom"/>
</dbReference>
<dbReference type="GO" id="GO:0016491">
    <property type="term" value="F:oxidoreductase activity"/>
    <property type="evidence" value="ECO:0007669"/>
    <property type="project" value="UniProtKB-KW"/>
</dbReference>
<dbReference type="PANTHER" id="PTHR32439">
    <property type="entry name" value="FERREDOXIN--NITRITE REDUCTASE, CHLOROPLASTIC"/>
    <property type="match status" value="1"/>
</dbReference>
<dbReference type="PANTHER" id="PTHR32439:SF9">
    <property type="entry name" value="BLR3264 PROTEIN"/>
    <property type="match status" value="1"/>
</dbReference>
<keyword evidence="2" id="KW-0349">Heme</keyword>
<evidence type="ECO:0000256" key="5">
    <source>
        <dbReference type="ARBA" id="ARBA00023004"/>
    </source>
</evidence>